<dbReference type="InterPro" id="IPR002716">
    <property type="entry name" value="PIN_dom"/>
</dbReference>
<gene>
    <name evidence="2" type="ORF">BQ8794_50320</name>
</gene>
<dbReference type="EMBL" id="FTPD01000045">
    <property type="protein sequence ID" value="SIT58218.1"/>
    <property type="molecule type" value="Genomic_DNA"/>
</dbReference>
<organism evidence="2 3">
    <name type="scientific">Mesorhizobium prunaredense</name>
    <dbReference type="NCBI Taxonomy" id="1631249"/>
    <lineage>
        <taxon>Bacteria</taxon>
        <taxon>Pseudomonadati</taxon>
        <taxon>Pseudomonadota</taxon>
        <taxon>Alphaproteobacteria</taxon>
        <taxon>Hyphomicrobiales</taxon>
        <taxon>Phyllobacteriaceae</taxon>
        <taxon>Mesorhizobium</taxon>
    </lineage>
</organism>
<dbReference type="PANTHER" id="PTHR34610">
    <property type="entry name" value="SSL7007 PROTEIN"/>
    <property type="match status" value="1"/>
</dbReference>
<sequence length="226" mass="24884">MSLPLRILLDVNVWVANLMATAKGRQGTAAQRIVSMVTSGRWGDEERETQLVVSLEMLETLEHVLKRQGASSDSAEAYTEAIKSIMKYGPDELDPYLLLGGREQFAMADVEDAGVLATAFASKTSLLVTDNLKDFQTNDSLRVDTRIVTASSRSRQLHALRHQRSDVDVIVAHPLDVMAWLEQRLSFEPETLWNQIAKFALASAAVGAVDDEGAGTTTRRPQSPCR</sequence>
<dbReference type="RefSeq" id="WP_077381311.1">
    <property type="nucleotide sequence ID" value="NZ_FTPD01000045.1"/>
</dbReference>
<feature type="domain" description="PIN" evidence="1">
    <location>
        <begin position="6"/>
        <end position="132"/>
    </location>
</feature>
<protein>
    <recommendedName>
        <fullName evidence="1">PIN domain-containing protein</fullName>
    </recommendedName>
</protein>
<evidence type="ECO:0000313" key="3">
    <source>
        <dbReference type="Proteomes" id="UP000188388"/>
    </source>
</evidence>
<dbReference type="Pfam" id="PF13470">
    <property type="entry name" value="PIN_3"/>
    <property type="match status" value="1"/>
</dbReference>
<proteinExistence type="predicted"/>
<name>A0A1R3VEA2_9HYPH</name>
<evidence type="ECO:0000313" key="2">
    <source>
        <dbReference type="EMBL" id="SIT58218.1"/>
    </source>
</evidence>
<dbReference type="STRING" id="1631249.BQ8794_50320"/>
<evidence type="ECO:0000259" key="1">
    <source>
        <dbReference type="Pfam" id="PF13470"/>
    </source>
</evidence>
<accession>A0A1R3VEA2</accession>
<dbReference type="SUPFAM" id="SSF88723">
    <property type="entry name" value="PIN domain-like"/>
    <property type="match status" value="1"/>
</dbReference>
<dbReference type="InterPro" id="IPR029060">
    <property type="entry name" value="PIN-like_dom_sf"/>
</dbReference>
<dbReference type="PANTHER" id="PTHR34610:SF4">
    <property type="entry name" value="SLL8027 PROTEIN"/>
    <property type="match status" value="1"/>
</dbReference>
<reference evidence="3" key="1">
    <citation type="submission" date="2017-01" db="EMBL/GenBank/DDBJ databases">
        <authorList>
            <person name="Brunel B."/>
        </authorList>
    </citation>
    <scope>NUCLEOTIDE SEQUENCE [LARGE SCALE GENOMIC DNA]</scope>
</reference>
<dbReference type="Proteomes" id="UP000188388">
    <property type="component" value="Unassembled WGS sequence"/>
</dbReference>
<dbReference type="AlphaFoldDB" id="A0A1R3VEA2"/>
<dbReference type="InterPro" id="IPR002850">
    <property type="entry name" value="PIN_toxin-like"/>
</dbReference>
<keyword evidence="3" id="KW-1185">Reference proteome</keyword>